<keyword evidence="1" id="KW-0732">Signal</keyword>
<sequence length="196" mass="21952">MRFSAIQLRQACLLLSIPVAALAFIEHLRNKADFQPGVDEILKVMPSDANMHVRAETQYGLLALELDLHQDSLSKHIFWRDSSKPSHEITRILPSQLAGKVLELGPNDIGFAFWSFDKEGKRLLQTVGTIKNAGYAQPDESGGLGRRCKEEAVFAYSAVSSVRQELEDTFRCPTSLLRLRVTASVLREKGPLRRYG</sequence>
<dbReference type="InParanoid" id="A0A317XME8"/>
<organism evidence="2 3">
    <name type="scientific">Testicularia cyperi</name>
    <dbReference type="NCBI Taxonomy" id="1882483"/>
    <lineage>
        <taxon>Eukaryota</taxon>
        <taxon>Fungi</taxon>
        <taxon>Dikarya</taxon>
        <taxon>Basidiomycota</taxon>
        <taxon>Ustilaginomycotina</taxon>
        <taxon>Ustilaginomycetes</taxon>
        <taxon>Ustilaginales</taxon>
        <taxon>Anthracoideaceae</taxon>
        <taxon>Testicularia</taxon>
    </lineage>
</organism>
<feature type="chain" id="PRO_5016449859" evidence="1">
    <location>
        <begin position="24"/>
        <end position="196"/>
    </location>
</feature>
<gene>
    <name evidence="2" type="ORF">BCV70DRAFT_207076</name>
</gene>
<name>A0A317XME8_9BASI</name>
<accession>A0A317XME8</accession>
<dbReference type="EMBL" id="KZ819195">
    <property type="protein sequence ID" value="PWY99484.1"/>
    <property type="molecule type" value="Genomic_DNA"/>
</dbReference>
<feature type="signal peptide" evidence="1">
    <location>
        <begin position="1"/>
        <end position="23"/>
    </location>
</feature>
<protein>
    <submittedName>
        <fullName evidence="2">Uncharacterized protein</fullName>
    </submittedName>
</protein>
<dbReference type="Proteomes" id="UP000246740">
    <property type="component" value="Unassembled WGS sequence"/>
</dbReference>
<dbReference type="AlphaFoldDB" id="A0A317XME8"/>
<evidence type="ECO:0000313" key="2">
    <source>
        <dbReference type="EMBL" id="PWY99484.1"/>
    </source>
</evidence>
<keyword evidence="3" id="KW-1185">Reference proteome</keyword>
<evidence type="ECO:0000313" key="3">
    <source>
        <dbReference type="Proteomes" id="UP000246740"/>
    </source>
</evidence>
<reference evidence="2 3" key="1">
    <citation type="journal article" date="2018" name="Mol. Biol. Evol.">
        <title>Broad Genomic Sampling Reveals a Smut Pathogenic Ancestry of the Fungal Clade Ustilaginomycotina.</title>
        <authorList>
            <person name="Kijpornyongpan T."/>
            <person name="Mondo S.J."/>
            <person name="Barry K."/>
            <person name="Sandor L."/>
            <person name="Lee J."/>
            <person name="Lipzen A."/>
            <person name="Pangilinan J."/>
            <person name="LaButti K."/>
            <person name="Hainaut M."/>
            <person name="Henrissat B."/>
            <person name="Grigoriev I.V."/>
            <person name="Spatafora J.W."/>
            <person name="Aime M.C."/>
        </authorList>
    </citation>
    <scope>NUCLEOTIDE SEQUENCE [LARGE SCALE GENOMIC DNA]</scope>
    <source>
        <strain evidence="2 3">MCA 3645</strain>
    </source>
</reference>
<evidence type="ECO:0000256" key="1">
    <source>
        <dbReference type="SAM" id="SignalP"/>
    </source>
</evidence>
<proteinExistence type="predicted"/>